<evidence type="ECO:0000256" key="4">
    <source>
        <dbReference type="ARBA" id="ARBA00022729"/>
    </source>
</evidence>
<dbReference type="InterPro" id="IPR051648">
    <property type="entry name" value="CWI-Assembly_Regulator"/>
</dbReference>
<accession>B8LTS7</accession>
<dbReference type="PANTHER" id="PTHR31018">
    <property type="entry name" value="SPORULATION-SPECIFIC PROTEIN-RELATED"/>
    <property type="match status" value="1"/>
</dbReference>
<dbReference type="Pfam" id="PF12454">
    <property type="entry name" value="Ecm33"/>
    <property type="match status" value="1"/>
</dbReference>
<evidence type="ECO:0000313" key="8">
    <source>
        <dbReference type="EMBL" id="EED23669.1"/>
    </source>
</evidence>
<dbReference type="PANTHER" id="PTHR31018:SF3">
    <property type="entry name" value="RECEPTOR PROTEIN-TYROSINE KINASE"/>
    <property type="match status" value="1"/>
</dbReference>
<sequence length="399" mass="40518">MAFSKYIVPALMASGAAYAASNNCGKAGSITNITAQADADNLSSCETVQGDVVILPQAASGITFNGIQQIAGSLIADGATNVTSIGAPDLTSIGNKFSLSGIILLTSLNFPELTSVGSIDFQALPNLQALTFNKGVSKAGSVSITNTGLTSLAGIELTSVGDFDLTANTALKSINVNDIKNITGTLIISANNNQLNIEFPNLVSAQNLTFRNTSSISVPSLANLTGELGLFGNYISNFSAPNLTRCADLDFDGNGALTEIDLPQLTTLTGGLAISNNGKLDVISLPKLAKVQGAIDLTGDYTNVSLPALTEVKGGFNAESTGNFSCSAFDDLRKNNVISGTYNCTQTSHPTTMDGGSGSSTTSSSSSSSATSKGAAVANMAVPSVGITALVGALLSLLM</sequence>
<dbReference type="SUPFAM" id="SSF52058">
    <property type="entry name" value="L domain-like"/>
    <property type="match status" value="2"/>
</dbReference>
<dbReference type="GO" id="GO:0009986">
    <property type="term" value="C:cell surface"/>
    <property type="evidence" value="ECO:0007669"/>
    <property type="project" value="TreeGrafter"/>
</dbReference>
<feature type="region of interest" description="Disordered" evidence="6">
    <location>
        <begin position="344"/>
        <end position="370"/>
    </location>
</feature>
<dbReference type="HOGENOM" id="CLU_035846_0_1_1"/>
<keyword evidence="5" id="KW-0325">Glycoprotein</keyword>
<dbReference type="Proteomes" id="UP000001745">
    <property type="component" value="Unassembled WGS sequence"/>
</dbReference>
<feature type="transmembrane region" description="Helical" evidence="7">
    <location>
        <begin position="376"/>
        <end position="398"/>
    </location>
</feature>
<keyword evidence="3" id="KW-0964">Secreted</keyword>
<gene>
    <name evidence="8" type="ORF">TSTA_070760</name>
</gene>
<keyword evidence="7" id="KW-0472">Membrane</keyword>
<comment type="subcellular location">
    <subcellularLocation>
        <location evidence="1">Secreted</location>
        <location evidence="1">Cell wall</location>
    </subcellularLocation>
</comment>
<dbReference type="OMA" id="WANNITF"/>
<feature type="compositionally biased region" description="Low complexity" evidence="6">
    <location>
        <begin position="359"/>
        <end position="370"/>
    </location>
</feature>
<keyword evidence="7" id="KW-1133">Transmembrane helix</keyword>
<proteinExistence type="predicted"/>
<dbReference type="FunCoup" id="B8LTS7">
    <property type="interactions" value="182"/>
</dbReference>
<keyword evidence="4" id="KW-0732">Signal</keyword>
<dbReference type="Gene3D" id="3.80.20.20">
    <property type="entry name" value="Receptor L-domain"/>
    <property type="match status" value="2"/>
</dbReference>
<dbReference type="OrthoDB" id="536881at2759"/>
<dbReference type="PROSITE" id="PS00018">
    <property type="entry name" value="EF_HAND_1"/>
    <property type="match status" value="1"/>
</dbReference>
<dbReference type="GO" id="GO:0031505">
    <property type="term" value="P:fungal-type cell wall organization"/>
    <property type="evidence" value="ECO:0007669"/>
    <property type="project" value="TreeGrafter"/>
</dbReference>
<organism evidence="8 9">
    <name type="scientific">Talaromyces stipitatus (strain ATCC 10500 / CBS 375.48 / QM 6759 / NRRL 1006)</name>
    <name type="common">Penicillium stipitatum</name>
    <dbReference type="NCBI Taxonomy" id="441959"/>
    <lineage>
        <taxon>Eukaryota</taxon>
        <taxon>Fungi</taxon>
        <taxon>Dikarya</taxon>
        <taxon>Ascomycota</taxon>
        <taxon>Pezizomycotina</taxon>
        <taxon>Eurotiomycetes</taxon>
        <taxon>Eurotiomycetidae</taxon>
        <taxon>Eurotiales</taxon>
        <taxon>Trichocomaceae</taxon>
        <taxon>Talaromyces</taxon>
        <taxon>Talaromyces sect. Talaromyces</taxon>
    </lineage>
</organism>
<dbReference type="InterPro" id="IPR026906">
    <property type="entry name" value="LRR_5"/>
</dbReference>
<evidence type="ECO:0000256" key="2">
    <source>
        <dbReference type="ARBA" id="ARBA00022512"/>
    </source>
</evidence>
<evidence type="ECO:0000256" key="3">
    <source>
        <dbReference type="ARBA" id="ARBA00022525"/>
    </source>
</evidence>
<dbReference type="AlphaFoldDB" id="B8LTS7"/>
<keyword evidence="2" id="KW-0134">Cell wall</keyword>
<dbReference type="EMBL" id="EQ962652">
    <property type="protein sequence ID" value="EED23669.1"/>
    <property type="molecule type" value="Genomic_DNA"/>
</dbReference>
<evidence type="ECO:0000256" key="1">
    <source>
        <dbReference type="ARBA" id="ARBA00004191"/>
    </source>
</evidence>
<keyword evidence="9" id="KW-1185">Reference proteome</keyword>
<dbReference type="GO" id="GO:0005886">
    <property type="term" value="C:plasma membrane"/>
    <property type="evidence" value="ECO:0007669"/>
    <property type="project" value="TreeGrafter"/>
</dbReference>
<name>B8LTS7_TALSN</name>
<evidence type="ECO:0000256" key="5">
    <source>
        <dbReference type="ARBA" id="ARBA00023180"/>
    </source>
</evidence>
<evidence type="ECO:0000256" key="7">
    <source>
        <dbReference type="SAM" id="Phobius"/>
    </source>
</evidence>
<reference evidence="9" key="1">
    <citation type="journal article" date="2015" name="Genome Announc.">
        <title>Genome sequence of the AIDS-associated pathogen Penicillium marneffei (ATCC18224) and its near taxonomic relative Talaromyces stipitatus (ATCC10500).</title>
        <authorList>
            <person name="Nierman W.C."/>
            <person name="Fedorova-Abrams N.D."/>
            <person name="Andrianopoulos A."/>
        </authorList>
    </citation>
    <scope>NUCLEOTIDE SEQUENCE [LARGE SCALE GENOMIC DNA]</scope>
    <source>
        <strain evidence="9">ATCC 10500 / CBS 375.48 / QM 6759 / NRRL 1006</strain>
    </source>
</reference>
<dbReference type="InterPro" id="IPR036941">
    <property type="entry name" value="Rcpt_L-dom_sf"/>
</dbReference>
<dbReference type="VEuPathDB" id="FungiDB:TSTA_070760"/>
<dbReference type="InterPro" id="IPR018247">
    <property type="entry name" value="EF_Hand_1_Ca_BS"/>
</dbReference>
<keyword evidence="7" id="KW-0812">Transmembrane</keyword>
<dbReference type="GO" id="GO:0009277">
    <property type="term" value="C:fungal-type cell wall"/>
    <property type="evidence" value="ECO:0007669"/>
    <property type="project" value="TreeGrafter"/>
</dbReference>
<protein>
    <submittedName>
        <fullName evidence="8">GPI-anchored cell wall organization protein Ecm33</fullName>
    </submittedName>
</protein>
<dbReference type="PhylomeDB" id="B8LTS7"/>
<dbReference type="STRING" id="441959.B8LTS7"/>
<dbReference type="GeneID" id="8100237"/>
<dbReference type="InParanoid" id="B8LTS7"/>
<dbReference type="RefSeq" id="XP_002341056.1">
    <property type="nucleotide sequence ID" value="XM_002341015.1"/>
</dbReference>
<dbReference type="Pfam" id="PF13306">
    <property type="entry name" value="LRR_5"/>
    <property type="match status" value="1"/>
</dbReference>
<evidence type="ECO:0000313" key="9">
    <source>
        <dbReference type="Proteomes" id="UP000001745"/>
    </source>
</evidence>
<evidence type="ECO:0000256" key="6">
    <source>
        <dbReference type="SAM" id="MobiDB-lite"/>
    </source>
</evidence>
<dbReference type="eggNOG" id="ENOG502QUZC">
    <property type="taxonomic scope" value="Eukaryota"/>
</dbReference>